<evidence type="ECO:0000256" key="2">
    <source>
        <dbReference type="SAM" id="SignalP"/>
    </source>
</evidence>
<organism evidence="5 6">
    <name type="scientific">Nocardioides aurantiacus</name>
    <dbReference type="NCBI Taxonomy" id="86796"/>
    <lineage>
        <taxon>Bacteria</taxon>
        <taxon>Bacillati</taxon>
        <taxon>Actinomycetota</taxon>
        <taxon>Actinomycetes</taxon>
        <taxon>Propionibacteriales</taxon>
        <taxon>Nocardioidaceae</taxon>
        <taxon>Nocardioides</taxon>
    </lineage>
</organism>
<evidence type="ECO:0000259" key="4">
    <source>
        <dbReference type="Pfam" id="PF24837"/>
    </source>
</evidence>
<reference evidence="5 6" key="1">
    <citation type="submission" date="2018-11" db="EMBL/GenBank/DDBJ databases">
        <title>Sequencing the genomes of 1000 actinobacteria strains.</title>
        <authorList>
            <person name="Klenk H.-P."/>
        </authorList>
    </citation>
    <scope>NUCLEOTIDE SEQUENCE [LARGE SCALE GENOMIC DNA]</scope>
    <source>
        <strain evidence="5 6">DSM 12652</strain>
    </source>
</reference>
<feature type="signal peptide" evidence="2">
    <location>
        <begin position="1"/>
        <end position="26"/>
    </location>
</feature>
<dbReference type="InterPro" id="IPR019606">
    <property type="entry name" value="GerMN"/>
</dbReference>
<gene>
    <name evidence="5" type="ORF">EDD33_2836</name>
</gene>
<evidence type="ECO:0000313" key="6">
    <source>
        <dbReference type="Proteomes" id="UP000281738"/>
    </source>
</evidence>
<dbReference type="OrthoDB" id="3393679at2"/>
<feature type="domain" description="AMIN-like" evidence="4">
    <location>
        <begin position="33"/>
        <end position="154"/>
    </location>
</feature>
<dbReference type="Proteomes" id="UP000281738">
    <property type="component" value="Unassembled WGS sequence"/>
</dbReference>
<keyword evidence="2" id="KW-0732">Signal</keyword>
<dbReference type="Pfam" id="PF24837">
    <property type="entry name" value="AMIN-like"/>
    <property type="match status" value="1"/>
</dbReference>
<keyword evidence="6" id="KW-1185">Reference proteome</keyword>
<dbReference type="RefSeq" id="WP_148077098.1">
    <property type="nucleotide sequence ID" value="NZ_RKHO01000001.1"/>
</dbReference>
<feature type="region of interest" description="Disordered" evidence="1">
    <location>
        <begin position="272"/>
        <end position="292"/>
    </location>
</feature>
<evidence type="ECO:0000256" key="1">
    <source>
        <dbReference type="SAM" id="MobiDB-lite"/>
    </source>
</evidence>
<name>A0A3N2CWM5_9ACTN</name>
<accession>A0A3N2CWM5</accession>
<dbReference type="AlphaFoldDB" id="A0A3N2CWM5"/>
<feature type="domain" description="GerMN" evidence="3">
    <location>
        <begin position="163"/>
        <end position="269"/>
    </location>
</feature>
<evidence type="ECO:0000313" key="5">
    <source>
        <dbReference type="EMBL" id="ROR91955.1"/>
    </source>
</evidence>
<proteinExistence type="predicted"/>
<feature type="chain" id="PRO_5017988945" evidence="2">
    <location>
        <begin position="27"/>
        <end position="292"/>
    </location>
</feature>
<dbReference type="InterPro" id="IPR056303">
    <property type="entry name" value="AMIN-like"/>
</dbReference>
<dbReference type="Pfam" id="PF10646">
    <property type="entry name" value="Germane"/>
    <property type="match status" value="1"/>
</dbReference>
<sequence length="292" mass="31450">MRLLLRGCVFLLVVLVGVVTVPATTAAPPPTPTLVAIRAAHHPGFDRIVYEFRGGLPTSRQVRYVDSLTADGSGEPVRIAGRAVLSVRFEPAQAHDADGPTAAVRKAFALPNIMTTVRAGDFEAVTTYGIGLARRTPVRVTTLRHPSRVVVDVAAAFPTVQRKVYFLDRDNYAEGRRPYFSARLRPVPVRTPAVGVMDRLFAGPLPGEKADGLELLRSGATSFRDLRIADQVARVRLTGGCSSGGSTVSVAGEIAPTLRQFPTVDWVKIYDPAGQTETPTGRRDSIPECLEP</sequence>
<evidence type="ECO:0000259" key="3">
    <source>
        <dbReference type="Pfam" id="PF10646"/>
    </source>
</evidence>
<dbReference type="EMBL" id="RKHO01000001">
    <property type="protein sequence ID" value="ROR91955.1"/>
    <property type="molecule type" value="Genomic_DNA"/>
</dbReference>
<protein>
    <submittedName>
        <fullName evidence="5">Sporulation and spore germination protein</fullName>
    </submittedName>
</protein>
<comment type="caution">
    <text evidence="5">The sequence shown here is derived from an EMBL/GenBank/DDBJ whole genome shotgun (WGS) entry which is preliminary data.</text>
</comment>